<dbReference type="InterPro" id="IPR003661">
    <property type="entry name" value="HisK_dim/P_dom"/>
</dbReference>
<feature type="region of interest" description="Disordered" evidence="14">
    <location>
        <begin position="118"/>
        <end position="163"/>
    </location>
</feature>
<evidence type="ECO:0000256" key="4">
    <source>
        <dbReference type="ARBA" id="ARBA00022475"/>
    </source>
</evidence>
<feature type="domain" description="PAC" evidence="17">
    <location>
        <begin position="497"/>
        <end position="549"/>
    </location>
</feature>
<dbReference type="InterPro" id="IPR013655">
    <property type="entry name" value="PAS_fold_3"/>
</dbReference>
<dbReference type="GeneID" id="72189916"/>
<evidence type="ECO:0000256" key="7">
    <source>
        <dbReference type="ARBA" id="ARBA00022679"/>
    </source>
</evidence>
<sequence>MSGRAGASGPAFWGDAEGPEALRRYRSLVNVIDDGIYQLDAEGRFAAVNDAVVELTGYARDDLLGEHVSLLLADDDSTTEQFLTSPTDPSERIEFVVQTAEGGRVRCEARVTPFEADGAGGGTVGVVREVTDRGRPNQSRGESHRRRNREQRGECERESPETETRLEAAASAGLVGTWTWDIRENVVTADECLVASFDADPATATGGAPIEEFLASVHDADRERVRERLDEAVEETGEFATEYRITNADGDTRWVSSRGEVEYDDDGEVVRILGATADVTERKEAEAELERVTAETEEQMRLYETIVSSTPDLVYAFDLDYHFTFANDAVLEMWDRTLEESIGKTLEEIGYEPWHAEMHEREIDEVIETKEPVRGEVEFPHAELGRRVYDYIFAPVLDDDGEVEAIAGTTRDVTERKEAEEELQKSKERFRALVTASSDVVYRMSPDWSEMHELEGKEFLADTDESTSNWLDKYIHPDEQPRVREAIDEAIRTKGIFELEHRVERDDGNVGWTFSRAVPMLDEDGEIEEWIGMASDITERKRRERALEESERRYRTLTENFPNGAVGVYDHELRYTLAEGKVLGETLPSADRLEGNRMPDIFPSETVEDLEPVFRAAVEDGETGKTTTEFGGRDWRVWAAPLRDADGDIFAGLSLAQDVTEQVERERELEERTERLDRFASMLAHELRNPVTIGQIYSQQLPDDAGTDAVEYVTEAFDRIEDMIDVMLVLTRGRKAVGERTPVELADAARKTWDDVDAPEATLEVSVGQTIQADETYVQHLFRNLLENAVEHGGSDVTITVGDLPPGPETEADGDSTDESVGVSSERSEDEARQGAKQTAGGFYVADDGSGIPAENRDTVFEAGYTTTSGQEGTGLGLAFVSELAEVYGWEYEVTESAGGGARFEFTDIDSDP</sequence>
<feature type="compositionally biased region" description="Basic and acidic residues" evidence="14">
    <location>
        <begin position="150"/>
        <end position="163"/>
    </location>
</feature>
<dbReference type="EC" id="2.7.13.3" evidence="3"/>
<proteinExistence type="predicted"/>
<evidence type="ECO:0000256" key="12">
    <source>
        <dbReference type="ARBA" id="ARBA00022989"/>
    </source>
</evidence>
<dbReference type="SMART" id="SM00387">
    <property type="entry name" value="HATPase_c"/>
    <property type="match status" value="1"/>
</dbReference>
<evidence type="ECO:0000256" key="6">
    <source>
        <dbReference type="ARBA" id="ARBA00022553"/>
    </source>
</evidence>
<gene>
    <name evidence="18" type="ORF">M0R88_08635</name>
</gene>
<dbReference type="SUPFAM" id="SSF55874">
    <property type="entry name" value="ATPase domain of HSP90 chaperone/DNA topoisomerase II/histidine kinase"/>
    <property type="match status" value="1"/>
</dbReference>
<dbReference type="InterPro" id="IPR001610">
    <property type="entry name" value="PAC"/>
</dbReference>
<accession>A0A8U0INE2</accession>
<dbReference type="RefSeq" id="WP_248656531.1">
    <property type="nucleotide sequence ID" value="NZ_CP096658.1"/>
</dbReference>
<dbReference type="InterPro" id="IPR005467">
    <property type="entry name" value="His_kinase_dom"/>
</dbReference>
<dbReference type="Proteomes" id="UP000830434">
    <property type="component" value="Chromosome"/>
</dbReference>
<keyword evidence="6" id="KW-0597">Phosphoprotein</keyword>
<dbReference type="InterPro" id="IPR000700">
    <property type="entry name" value="PAS-assoc_C"/>
</dbReference>
<dbReference type="InterPro" id="IPR052162">
    <property type="entry name" value="Sensor_kinase/Photoreceptor"/>
</dbReference>
<evidence type="ECO:0000256" key="9">
    <source>
        <dbReference type="ARBA" id="ARBA00022737"/>
    </source>
</evidence>
<dbReference type="Pfam" id="PF02518">
    <property type="entry name" value="HATPase_c"/>
    <property type="match status" value="1"/>
</dbReference>
<dbReference type="Pfam" id="PF08448">
    <property type="entry name" value="PAS_4"/>
    <property type="match status" value="2"/>
</dbReference>
<dbReference type="InterPro" id="IPR000014">
    <property type="entry name" value="PAS"/>
</dbReference>
<dbReference type="GO" id="GO:0000155">
    <property type="term" value="F:phosphorelay sensor kinase activity"/>
    <property type="evidence" value="ECO:0007669"/>
    <property type="project" value="InterPro"/>
</dbReference>
<dbReference type="InterPro" id="IPR003594">
    <property type="entry name" value="HATPase_dom"/>
</dbReference>
<dbReference type="CDD" id="cd00075">
    <property type="entry name" value="HATPase"/>
    <property type="match status" value="1"/>
</dbReference>
<feature type="domain" description="PAS" evidence="16">
    <location>
        <begin position="21"/>
        <end position="90"/>
    </location>
</feature>
<dbReference type="InterPro" id="IPR035965">
    <property type="entry name" value="PAS-like_dom_sf"/>
</dbReference>
<feature type="domain" description="PAC" evidence="17">
    <location>
        <begin position="239"/>
        <end position="291"/>
    </location>
</feature>
<evidence type="ECO:0000256" key="5">
    <source>
        <dbReference type="ARBA" id="ARBA00022519"/>
    </source>
</evidence>
<keyword evidence="11" id="KW-0418">Kinase</keyword>
<dbReference type="InterPro" id="IPR013656">
    <property type="entry name" value="PAS_4"/>
</dbReference>
<evidence type="ECO:0000256" key="10">
    <source>
        <dbReference type="ARBA" id="ARBA00022741"/>
    </source>
</evidence>
<keyword evidence="8" id="KW-0812">Transmembrane</keyword>
<dbReference type="CDD" id="cd00130">
    <property type="entry name" value="PAS"/>
    <property type="match status" value="4"/>
</dbReference>
<dbReference type="SUPFAM" id="SSF55785">
    <property type="entry name" value="PYP-like sensor domain (PAS domain)"/>
    <property type="match status" value="5"/>
</dbReference>
<protein>
    <recommendedName>
        <fullName evidence="3">histidine kinase</fullName>
        <ecNumber evidence="3">2.7.13.3</ecNumber>
    </recommendedName>
</protein>
<name>A0A8U0INE2_9EURY</name>
<dbReference type="Gene3D" id="1.10.287.130">
    <property type="match status" value="1"/>
</dbReference>
<keyword evidence="13" id="KW-0472">Membrane</keyword>
<keyword evidence="9" id="KW-0677">Repeat</keyword>
<dbReference type="SMART" id="SM00091">
    <property type="entry name" value="PAS"/>
    <property type="match status" value="3"/>
</dbReference>
<dbReference type="Pfam" id="PF13426">
    <property type="entry name" value="PAS_9"/>
    <property type="match status" value="1"/>
</dbReference>
<keyword evidence="5" id="KW-0997">Cell inner membrane</keyword>
<dbReference type="GO" id="GO:0000166">
    <property type="term" value="F:nucleotide binding"/>
    <property type="evidence" value="ECO:0007669"/>
    <property type="project" value="UniProtKB-KW"/>
</dbReference>
<organism evidence="18 19">
    <name type="scientific">Halorussus gelatinilyticus</name>
    <dbReference type="NCBI Taxonomy" id="2937524"/>
    <lineage>
        <taxon>Archaea</taxon>
        <taxon>Methanobacteriati</taxon>
        <taxon>Methanobacteriota</taxon>
        <taxon>Stenosarchaea group</taxon>
        <taxon>Halobacteria</taxon>
        <taxon>Halobacteriales</taxon>
        <taxon>Haladaptataceae</taxon>
        <taxon>Halorussus</taxon>
    </lineage>
</organism>
<dbReference type="CDD" id="cd00082">
    <property type="entry name" value="HisKA"/>
    <property type="match status" value="1"/>
</dbReference>
<keyword evidence="19" id="KW-1185">Reference proteome</keyword>
<keyword evidence="12" id="KW-1133">Transmembrane helix</keyword>
<evidence type="ECO:0000313" key="19">
    <source>
        <dbReference type="Proteomes" id="UP000830434"/>
    </source>
</evidence>
<evidence type="ECO:0000256" key="1">
    <source>
        <dbReference type="ARBA" id="ARBA00000085"/>
    </source>
</evidence>
<feature type="region of interest" description="Disordered" evidence="14">
    <location>
        <begin position="796"/>
        <end position="856"/>
    </location>
</feature>
<keyword evidence="4" id="KW-1003">Cell membrane</keyword>
<evidence type="ECO:0000259" key="16">
    <source>
        <dbReference type="PROSITE" id="PS50112"/>
    </source>
</evidence>
<dbReference type="Pfam" id="PF08447">
    <property type="entry name" value="PAS_3"/>
    <property type="match status" value="2"/>
</dbReference>
<feature type="domain" description="PAC" evidence="17">
    <location>
        <begin position="373"/>
        <end position="425"/>
    </location>
</feature>
<comment type="catalytic activity">
    <reaction evidence="1">
        <text>ATP + protein L-histidine = ADP + protein N-phospho-L-histidine.</text>
        <dbReference type="EC" id="2.7.13.3"/>
    </reaction>
</comment>
<comment type="subcellular location">
    <subcellularLocation>
        <location evidence="2">Cell inner membrane</location>
        <topology evidence="2">Multi-pass membrane protein</topology>
    </subcellularLocation>
</comment>
<dbReference type="InterPro" id="IPR036097">
    <property type="entry name" value="HisK_dim/P_sf"/>
</dbReference>
<dbReference type="PANTHER" id="PTHR43304">
    <property type="entry name" value="PHYTOCHROME-LIKE PROTEIN CPH1"/>
    <property type="match status" value="1"/>
</dbReference>
<dbReference type="FunFam" id="2.10.70.100:FF:000001">
    <property type="entry name" value="Sensory transduction histidine kinase"/>
    <property type="match status" value="1"/>
</dbReference>
<feature type="domain" description="PAC" evidence="17">
    <location>
        <begin position="608"/>
        <end position="671"/>
    </location>
</feature>
<dbReference type="Gene3D" id="3.30.565.10">
    <property type="entry name" value="Histidine kinase-like ATPase, C-terminal domain"/>
    <property type="match status" value="1"/>
</dbReference>
<keyword evidence="10" id="KW-0547">Nucleotide-binding</keyword>
<dbReference type="EMBL" id="CP096658">
    <property type="protein sequence ID" value="UPW02145.1"/>
    <property type="molecule type" value="Genomic_DNA"/>
</dbReference>
<dbReference type="KEGG" id="haxz:M0R88_08635"/>
<dbReference type="AlphaFoldDB" id="A0A8U0INE2"/>
<evidence type="ECO:0000256" key="11">
    <source>
        <dbReference type="ARBA" id="ARBA00022777"/>
    </source>
</evidence>
<dbReference type="Gene3D" id="3.30.450.20">
    <property type="entry name" value="PAS domain"/>
    <property type="match status" value="5"/>
</dbReference>
<dbReference type="SUPFAM" id="SSF47384">
    <property type="entry name" value="Homodimeric domain of signal transducing histidine kinase"/>
    <property type="match status" value="1"/>
</dbReference>
<dbReference type="PANTHER" id="PTHR43304:SF1">
    <property type="entry name" value="PAC DOMAIN-CONTAINING PROTEIN"/>
    <property type="match status" value="1"/>
</dbReference>
<dbReference type="PROSITE" id="PS50109">
    <property type="entry name" value="HIS_KIN"/>
    <property type="match status" value="1"/>
</dbReference>
<feature type="domain" description="Histidine kinase" evidence="15">
    <location>
        <begin position="682"/>
        <end position="907"/>
    </location>
</feature>
<dbReference type="PROSITE" id="PS50113">
    <property type="entry name" value="PAC"/>
    <property type="match status" value="4"/>
</dbReference>
<dbReference type="GO" id="GO:0005886">
    <property type="term" value="C:plasma membrane"/>
    <property type="evidence" value="ECO:0007669"/>
    <property type="project" value="UniProtKB-SubCell"/>
</dbReference>
<dbReference type="NCBIfam" id="TIGR00229">
    <property type="entry name" value="sensory_box"/>
    <property type="match status" value="4"/>
</dbReference>
<keyword evidence="7" id="KW-0808">Transferase</keyword>
<evidence type="ECO:0000256" key="8">
    <source>
        <dbReference type="ARBA" id="ARBA00022692"/>
    </source>
</evidence>
<evidence type="ECO:0000259" key="17">
    <source>
        <dbReference type="PROSITE" id="PS50113"/>
    </source>
</evidence>
<evidence type="ECO:0000256" key="14">
    <source>
        <dbReference type="SAM" id="MobiDB-lite"/>
    </source>
</evidence>
<evidence type="ECO:0000256" key="13">
    <source>
        <dbReference type="ARBA" id="ARBA00023136"/>
    </source>
</evidence>
<evidence type="ECO:0000256" key="3">
    <source>
        <dbReference type="ARBA" id="ARBA00012438"/>
    </source>
</evidence>
<dbReference type="SMART" id="SM00388">
    <property type="entry name" value="HisKA"/>
    <property type="match status" value="1"/>
</dbReference>
<feature type="domain" description="PAS" evidence="16">
    <location>
        <begin position="299"/>
        <end position="370"/>
    </location>
</feature>
<dbReference type="InterPro" id="IPR004358">
    <property type="entry name" value="Sig_transdc_His_kin-like_C"/>
</dbReference>
<dbReference type="Pfam" id="PF00512">
    <property type="entry name" value="HisKA"/>
    <property type="match status" value="1"/>
</dbReference>
<reference evidence="18" key="1">
    <citation type="submission" date="2022-04" db="EMBL/GenBank/DDBJ databases">
        <title>Diverse halophilic archaea isolated from saline environments.</title>
        <authorList>
            <person name="Cui H.-L."/>
        </authorList>
    </citation>
    <scope>NUCLEOTIDE SEQUENCE</scope>
    <source>
        <strain evidence="18">XZYJT40</strain>
    </source>
</reference>
<dbReference type="Gene3D" id="2.10.70.100">
    <property type="match status" value="1"/>
</dbReference>
<dbReference type="SMART" id="SM00086">
    <property type="entry name" value="PAC"/>
    <property type="match status" value="4"/>
</dbReference>
<evidence type="ECO:0000256" key="2">
    <source>
        <dbReference type="ARBA" id="ARBA00004429"/>
    </source>
</evidence>
<dbReference type="PROSITE" id="PS50112">
    <property type="entry name" value="PAS"/>
    <property type="match status" value="2"/>
</dbReference>
<evidence type="ECO:0000313" key="18">
    <source>
        <dbReference type="EMBL" id="UPW02145.1"/>
    </source>
</evidence>
<dbReference type="InterPro" id="IPR036890">
    <property type="entry name" value="HATPase_C_sf"/>
</dbReference>
<dbReference type="PRINTS" id="PR00344">
    <property type="entry name" value="BCTRLSENSOR"/>
</dbReference>
<evidence type="ECO:0000259" key="15">
    <source>
        <dbReference type="PROSITE" id="PS50109"/>
    </source>
</evidence>